<dbReference type="OrthoDB" id="7993201at2"/>
<sequence length="549" mass="59609">MNKSQSLKFLAFLFVVLGFYALATLAKGGLFIGNYEGDTAHLLDLSFRLAAGQEPHADYMTPLGVMAYAPISLFLWLGQGAGHAVIYSQLFFALCMIPFVWWAMSSRLSMGWAFFLGFYVIMMVVALSQGQTATHVSLAMHYNRWAWAVAYVAVIVAVLPPAHRQSALADGLTIGLCMSFLALSKATYFIAFAPPVVLALLLRKDSAALAASLATGLAVIAGVTTLAGVGFWQAYLGDMLAVSQSEVRPYPNKPFLDMLRMPNYIGSTLTILIAVIFLRQARQAHMGLMLLVLAPAFFYVTFQNFGNDPQWLILAMVLVLAARPAVGIVNKFGWDLRQALGLTAVALAAFASPAAVNMAFSPKIHYGAEITEHDVFLPTQSRHADLLGKKDRSFELKANIRLDIAEAAPIVASHVPEEEYTILNGEALPACEIFAGAVGFFSSLAEELNTAGYGPEDQILVTDIVNVIWMFGDLTPLKGGAPWYYGGAPGLENANYVLVPTCPYRMSERHRILGVIEDRGIALAEVYRSPAFILLEVGGQPYDTAANTR</sequence>
<dbReference type="STRING" id="1454373.ACMU_04120"/>
<keyword evidence="3" id="KW-1185">Reference proteome</keyword>
<evidence type="ECO:0000256" key="1">
    <source>
        <dbReference type="SAM" id="Phobius"/>
    </source>
</evidence>
<accession>A0A037ZGZ8</accession>
<evidence type="ECO:0000313" key="3">
    <source>
        <dbReference type="Proteomes" id="UP000026249"/>
    </source>
</evidence>
<feature type="transmembrane region" description="Helical" evidence="1">
    <location>
        <begin position="84"/>
        <end position="104"/>
    </location>
</feature>
<feature type="transmembrane region" description="Helical" evidence="1">
    <location>
        <begin position="110"/>
        <end position="130"/>
    </location>
</feature>
<protein>
    <recommendedName>
        <fullName evidence="4">DUF2029 domain-containing protein</fullName>
    </recommendedName>
</protein>
<keyword evidence="1" id="KW-0812">Transmembrane</keyword>
<feature type="transmembrane region" description="Helical" evidence="1">
    <location>
        <begin position="261"/>
        <end position="279"/>
    </location>
</feature>
<feature type="transmembrane region" description="Helical" evidence="1">
    <location>
        <begin position="142"/>
        <end position="160"/>
    </location>
</feature>
<keyword evidence="1" id="KW-0472">Membrane</keyword>
<feature type="transmembrane region" description="Helical" evidence="1">
    <location>
        <begin position="209"/>
        <end position="235"/>
    </location>
</feature>
<dbReference type="EMBL" id="JFKE01000011">
    <property type="protein sequence ID" value="KAJ54090.1"/>
    <property type="molecule type" value="Genomic_DNA"/>
</dbReference>
<name>A0A037ZGZ8_9RHOB</name>
<dbReference type="AlphaFoldDB" id="A0A037ZGZ8"/>
<feature type="transmembrane region" description="Helical" evidence="1">
    <location>
        <begin position="59"/>
        <end position="77"/>
    </location>
</feature>
<organism evidence="2 3">
    <name type="scientific">Actibacterium mucosum KCTC 23349</name>
    <dbReference type="NCBI Taxonomy" id="1454373"/>
    <lineage>
        <taxon>Bacteria</taxon>
        <taxon>Pseudomonadati</taxon>
        <taxon>Pseudomonadota</taxon>
        <taxon>Alphaproteobacteria</taxon>
        <taxon>Rhodobacterales</taxon>
        <taxon>Roseobacteraceae</taxon>
        <taxon>Actibacterium</taxon>
    </lineage>
</organism>
<keyword evidence="1" id="KW-1133">Transmembrane helix</keyword>
<feature type="transmembrane region" description="Helical" evidence="1">
    <location>
        <begin position="172"/>
        <end position="202"/>
    </location>
</feature>
<evidence type="ECO:0000313" key="2">
    <source>
        <dbReference type="EMBL" id="KAJ54090.1"/>
    </source>
</evidence>
<reference evidence="2 3" key="1">
    <citation type="submission" date="2014-03" db="EMBL/GenBank/DDBJ databases">
        <title>Draft Genome Sequence of Actibacterium mucosum KCTC 23349, a Marine Alphaproteobacterium with Complex Ionic Requirements Isolated from Mediterranean Seawater at Malvarrosa Beach, Valencia, Spain.</title>
        <authorList>
            <person name="Arahal D.R."/>
            <person name="Shao Z."/>
            <person name="Lai Q."/>
            <person name="Pujalte M.J."/>
        </authorList>
    </citation>
    <scope>NUCLEOTIDE SEQUENCE [LARGE SCALE GENOMIC DNA]</scope>
    <source>
        <strain evidence="2 3">KCTC 23349</strain>
    </source>
</reference>
<dbReference type="Proteomes" id="UP000026249">
    <property type="component" value="Unassembled WGS sequence"/>
</dbReference>
<gene>
    <name evidence="2" type="ORF">ACMU_04120</name>
</gene>
<dbReference type="RefSeq" id="WP_035262548.1">
    <property type="nucleotide sequence ID" value="NZ_JFKE01000011.1"/>
</dbReference>
<feature type="transmembrane region" description="Helical" evidence="1">
    <location>
        <begin position="286"/>
        <end position="305"/>
    </location>
</feature>
<proteinExistence type="predicted"/>
<feature type="transmembrane region" description="Helical" evidence="1">
    <location>
        <begin position="339"/>
        <end position="360"/>
    </location>
</feature>
<evidence type="ECO:0008006" key="4">
    <source>
        <dbReference type="Google" id="ProtNLM"/>
    </source>
</evidence>
<feature type="transmembrane region" description="Helical" evidence="1">
    <location>
        <begin position="311"/>
        <end position="332"/>
    </location>
</feature>
<comment type="caution">
    <text evidence="2">The sequence shown here is derived from an EMBL/GenBank/DDBJ whole genome shotgun (WGS) entry which is preliminary data.</text>
</comment>